<dbReference type="RefSeq" id="WP_165261795.1">
    <property type="nucleotide sequence ID" value="NZ_JAAKZY010000067.1"/>
</dbReference>
<proteinExistence type="inferred from homology"/>
<evidence type="ECO:0000313" key="18">
    <source>
        <dbReference type="Proteomes" id="UP000472335"/>
    </source>
</evidence>
<keyword evidence="8" id="KW-1207">Sterol metabolism</keyword>
<evidence type="ECO:0000256" key="3">
    <source>
        <dbReference type="ARBA" id="ARBA00022548"/>
    </source>
</evidence>
<evidence type="ECO:0000256" key="6">
    <source>
        <dbReference type="ARBA" id="ARBA00023002"/>
    </source>
</evidence>
<evidence type="ECO:0000256" key="5">
    <source>
        <dbReference type="ARBA" id="ARBA00022827"/>
    </source>
</evidence>
<dbReference type="Pfam" id="PF05199">
    <property type="entry name" value="GMC_oxred_C"/>
    <property type="match status" value="1"/>
</dbReference>
<dbReference type="GO" id="GO:0004769">
    <property type="term" value="F:steroid Delta-isomerase activity"/>
    <property type="evidence" value="ECO:0007669"/>
    <property type="project" value="UniProtKB-EC"/>
</dbReference>
<dbReference type="SUPFAM" id="SSF51905">
    <property type="entry name" value="FAD/NAD(P)-binding domain"/>
    <property type="match status" value="1"/>
</dbReference>
<evidence type="ECO:0000256" key="14">
    <source>
        <dbReference type="ARBA" id="ARBA00049744"/>
    </source>
</evidence>
<evidence type="ECO:0000259" key="16">
    <source>
        <dbReference type="Pfam" id="PF05199"/>
    </source>
</evidence>
<evidence type="ECO:0000256" key="12">
    <source>
        <dbReference type="ARBA" id="ARBA00049645"/>
    </source>
</evidence>
<dbReference type="Pfam" id="PF13450">
    <property type="entry name" value="NAD_binding_8"/>
    <property type="match status" value="1"/>
</dbReference>
<evidence type="ECO:0000256" key="1">
    <source>
        <dbReference type="ARBA" id="ARBA00001974"/>
    </source>
</evidence>
<evidence type="ECO:0000256" key="4">
    <source>
        <dbReference type="ARBA" id="ARBA00022630"/>
    </source>
</evidence>
<dbReference type="EC" id="1.1.3.6" evidence="13"/>
<keyword evidence="10" id="KW-0413">Isomerase</keyword>
<evidence type="ECO:0000256" key="13">
    <source>
        <dbReference type="ARBA" id="ARBA00049723"/>
    </source>
</evidence>
<dbReference type="EC" id="5.3.3.1" evidence="11"/>
<reference evidence="17 18" key="1">
    <citation type="submission" date="2020-02" db="EMBL/GenBank/DDBJ databases">
        <title>Whole-genome analyses of novel actinobacteria.</title>
        <authorList>
            <person name="Sahin N."/>
            <person name="Gencbay T."/>
        </authorList>
    </citation>
    <scope>NUCLEOTIDE SEQUENCE [LARGE SCALE GENOMIC DNA]</scope>
    <source>
        <strain evidence="17 18">HC44</strain>
    </source>
</reference>
<keyword evidence="3" id="KW-0153">Cholesterol metabolism</keyword>
<dbReference type="Gene3D" id="3.50.50.60">
    <property type="entry name" value="FAD/NAD(P)-binding domain"/>
    <property type="match status" value="3"/>
</dbReference>
<keyword evidence="9" id="KW-0753">Steroid metabolism</keyword>
<evidence type="ECO:0000256" key="2">
    <source>
        <dbReference type="ARBA" id="ARBA00010790"/>
    </source>
</evidence>
<dbReference type="Proteomes" id="UP000472335">
    <property type="component" value="Unassembled WGS sequence"/>
</dbReference>
<comment type="pathway">
    <text evidence="12">Steroid metabolism; cholesterol degradation.</text>
</comment>
<evidence type="ECO:0000256" key="11">
    <source>
        <dbReference type="ARBA" id="ARBA00038856"/>
    </source>
</evidence>
<dbReference type="EMBL" id="JAAKZY010000067">
    <property type="protein sequence ID" value="NGO10139.1"/>
    <property type="molecule type" value="Genomic_DNA"/>
</dbReference>
<feature type="domain" description="Glucose-methanol-choline oxidoreductase C-terminal" evidence="16">
    <location>
        <begin position="504"/>
        <end position="563"/>
    </location>
</feature>
<dbReference type="GO" id="GO:0016995">
    <property type="term" value="F:cholesterol oxidase activity"/>
    <property type="evidence" value="ECO:0007669"/>
    <property type="project" value="UniProtKB-EC"/>
</dbReference>
<accession>A0A6G4V7U3</accession>
<dbReference type="AlphaFoldDB" id="A0A6G4V7U3"/>
<protein>
    <recommendedName>
        <fullName evidence="14">Cholesterol oxidase</fullName>
        <ecNumber evidence="13">1.1.3.6</ecNumber>
        <ecNumber evidence="11">5.3.3.1</ecNumber>
    </recommendedName>
    <alternativeName>
        <fullName evidence="15">Cholesterol isomerase</fullName>
    </alternativeName>
</protein>
<evidence type="ECO:0000256" key="15">
    <source>
        <dbReference type="ARBA" id="ARBA00049778"/>
    </source>
</evidence>
<dbReference type="PANTHER" id="PTHR47470:SF1">
    <property type="entry name" value="FAD-DEPENDENT OXIDOREDUCTASE 2 FAD BINDING DOMAIN-CONTAINING PROTEIN"/>
    <property type="match status" value="1"/>
</dbReference>
<gene>
    <name evidence="17" type="ORF">G5C60_21745</name>
</gene>
<dbReference type="InterPro" id="IPR036188">
    <property type="entry name" value="FAD/NAD-bd_sf"/>
</dbReference>
<dbReference type="InterPro" id="IPR007867">
    <property type="entry name" value="GMC_OxRtase_C"/>
</dbReference>
<keyword evidence="5" id="KW-0274">FAD</keyword>
<keyword evidence="7" id="KW-0443">Lipid metabolism</keyword>
<comment type="caution">
    <text evidence="17">The sequence shown here is derived from an EMBL/GenBank/DDBJ whole genome shotgun (WGS) entry which is preliminary data.</text>
</comment>
<evidence type="ECO:0000256" key="7">
    <source>
        <dbReference type="ARBA" id="ARBA00023098"/>
    </source>
</evidence>
<keyword evidence="6" id="KW-0560">Oxidoreductase</keyword>
<dbReference type="PANTHER" id="PTHR47470">
    <property type="entry name" value="CHOLESTEROL OXIDASE"/>
    <property type="match status" value="1"/>
</dbReference>
<evidence type="ECO:0000256" key="8">
    <source>
        <dbReference type="ARBA" id="ARBA00023166"/>
    </source>
</evidence>
<organism evidence="17 18">
    <name type="scientific">Streptomyces scabichelini</name>
    <dbReference type="NCBI Taxonomy" id="2711217"/>
    <lineage>
        <taxon>Bacteria</taxon>
        <taxon>Bacillati</taxon>
        <taxon>Actinomycetota</taxon>
        <taxon>Actinomycetes</taxon>
        <taxon>Kitasatosporales</taxon>
        <taxon>Streptomycetaceae</taxon>
        <taxon>Streptomyces</taxon>
    </lineage>
</organism>
<dbReference type="GO" id="GO:0008203">
    <property type="term" value="P:cholesterol metabolic process"/>
    <property type="evidence" value="ECO:0007669"/>
    <property type="project" value="UniProtKB-KW"/>
</dbReference>
<sequence>MTATSVPGVSGVPEHVDAVVVGSGFGGAVSAYRLAEAGHRVIVLERGRPYPPGSFPRTPREMGRAFWDPSAGLHGLFDVWTFRGFDSVVSSGLGGGSLIYANVLLRKDEKWFVHEDPLPGGGHESWPVTRAELDPYYDRVEKMLGATPYPLHAPAYTDTAKTQAMRRAADKLGLDWQLPPLAVSFAPRPGAQPAIGLPLADPGYANLHGVPRRTCRLCGECDIGCNDGAKNTLDHTYLSAAAAAHPHPADIRTRCEVRTVAVREQGGYTVGYVEHDPAAEGKRTDTAKLPLRTVTCDRLILAAGTYGTTYLLLSNRDRLPGLSRALGTRMSGNGDLLTFLMPKGNRPGPALDASRGPVITSAIRVGDFTDGGDAQGRGYYIQDGGYPGFADWLVQSADVTGTVFRTAEFLARLLLNLLFGRSDNRLGTELSRLLGEGALSAGTLPLLGMGRDVPDGVGRLRDGLLDVAWTTETSAAYFGRVRETMRELAEQLDAHYLDNPMWFFRRVVTVHPLGGAPMSHHPAEGVCDAYGQVHGLPGLYIADGAAMPGPVGANPSLTIAALADRMSTRIIEEKQSRPARARG</sequence>
<name>A0A6G4V7U3_9ACTN</name>
<comment type="similarity">
    <text evidence="2">Belongs to the GMC oxidoreductase family.</text>
</comment>
<evidence type="ECO:0000256" key="9">
    <source>
        <dbReference type="ARBA" id="ARBA00023221"/>
    </source>
</evidence>
<keyword evidence="18" id="KW-1185">Reference proteome</keyword>
<dbReference type="InterPro" id="IPR052542">
    <property type="entry name" value="Cholesterol_Oxidase"/>
</dbReference>
<comment type="cofactor">
    <cofactor evidence="1">
        <name>FAD</name>
        <dbReference type="ChEBI" id="CHEBI:57692"/>
    </cofactor>
</comment>
<evidence type="ECO:0000313" key="17">
    <source>
        <dbReference type="EMBL" id="NGO10139.1"/>
    </source>
</evidence>
<keyword evidence="4" id="KW-0285">Flavoprotein</keyword>
<evidence type="ECO:0000256" key="10">
    <source>
        <dbReference type="ARBA" id="ARBA00023235"/>
    </source>
</evidence>